<name>A0A9W4T5A0_9GLOM</name>
<evidence type="ECO:0000313" key="2">
    <source>
        <dbReference type="Proteomes" id="UP001153678"/>
    </source>
</evidence>
<feature type="non-terminal residue" evidence="1">
    <location>
        <position position="61"/>
    </location>
</feature>
<proteinExistence type="predicted"/>
<protein>
    <submittedName>
        <fullName evidence="1">16033_t:CDS:1</fullName>
    </submittedName>
</protein>
<gene>
    <name evidence="1" type="ORF">FWILDA_LOCUS16765</name>
</gene>
<evidence type="ECO:0000313" key="1">
    <source>
        <dbReference type="EMBL" id="CAI2194817.1"/>
    </source>
</evidence>
<dbReference type="AlphaFoldDB" id="A0A9W4T5A0"/>
<dbReference type="EMBL" id="CAMKVN010011480">
    <property type="protein sequence ID" value="CAI2194817.1"/>
    <property type="molecule type" value="Genomic_DNA"/>
</dbReference>
<sequence>AATIEIISLTTEHKINDLNATISLMVVNSFISGIGYTCSKFALRKTIPKNSADEFAKIIDE</sequence>
<comment type="caution">
    <text evidence="1">The sequence shown here is derived from an EMBL/GenBank/DDBJ whole genome shotgun (WGS) entry which is preliminary data.</text>
</comment>
<organism evidence="1 2">
    <name type="scientific">Funneliformis geosporum</name>
    <dbReference type="NCBI Taxonomy" id="1117311"/>
    <lineage>
        <taxon>Eukaryota</taxon>
        <taxon>Fungi</taxon>
        <taxon>Fungi incertae sedis</taxon>
        <taxon>Mucoromycota</taxon>
        <taxon>Glomeromycotina</taxon>
        <taxon>Glomeromycetes</taxon>
        <taxon>Glomerales</taxon>
        <taxon>Glomeraceae</taxon>
        <taxon>Funneliformis</taxon>
    </lineage>
</organism>
<reference evidence="1" key="1">
    <citation type="submission" date="2022-08" db="EMBL/GenBank/DDBJ databases">
        <authorList>
            <person name="Kallberg Y."/>
            <person name="Tangrot J."/>
            <person name="Rosling A."/>
        </authorList>
    </citation>
    <scope>NUCLEOTIDE SEQUENCE</scope>
    <source>
        <strain evidence="1">Wild A</strain>
    </source>
</reference>
<keyword evidence="2" id="KW-1185">Reference proteome</keyword>
<accession>A0A9W4T5A0</accession>
<dbReference type="Proteomes" id="UP001153678">
    <property type="component" value="Unassembled WGS sequence"/>
</dbReference>